<feature type="transmembrane region" description="Helical" evidence="1">
    <location>
        <begin position="160"/>
        <end position="181"/>
    </location>
</feature>
<proteinExistence type="predicted"/>
<reference evidence="2" key="1">
    <citation type="submission" date="2020-04" db="EMBL/GenBank/DDBJ databases">
        <authorList>
            <person name="Zhang T."/>
        </authorList>
    </citation>
    <scope>NUCLEOTIDE SEQUENCE</scope>
    <source>
        <strain evidence="2">HKST-UBA02</strain>
    </source>
</reference>
<reference evidence="2" key="2">
    <citation type="journal article" date="2021" name="Microbiome">
        <title>Successional dynamics and alternative stable states in a saline activated sludge microbial community over 9 years.</title>
        <authorList>
            <person name="Wang Y."/>
            <person name="Ye J."/>
            <person name="Ju F."/>
            <person name="Liu L."/>
            <person name="Boyd J.A."/>
            <person name="Deng Y."/>
            <person name="Parks D.H."/>
            <person name="Jiang X."/>
            <person name="Yin X."/>
            <person name="Woodcroft B.J."/>
            <person name="Tyson G.W."/>
            <person name="Hugenholtz P."/>
            <person name="Polz M.F."/>
            <person name="Zhang T."/>
        </authorList>
    </citation>
    <scope>NUCLEOTIDE SEQUENCE</scope>
    <source>
        <strain evidence="2">HKST-UBA02</strain>
    </source>
</reference>
<dbReference type="InterPro" id="IPR032307">
    <property type="entry name" value="PepSY_TM-like_2"/>
</dbReference>
<organism evidence="2 3">
    <name type="scientific">Eiseniibacteriota bacterium</name>
    <dbReference type="NCBI Taxonomy" id="2212470"/>
    <lineage>
        <taxon>Bacteria</taxon>
        <taxon>Candidatus Eiseniibacteriota</taxon>
    </lineage>
</organism>
<name>A0A956NBW8_UNCEI</name>
<evidence type="ECO:0000313" key="3">
    <source>
        <dbReference type="Proteomes" id="UP000739538"/>
    </source>
</evidence>
<feature type="transmembrane region" description="Helical" evidence="1">
    <location>
        <begin position="132"/>
        <end position="153"/>
    </location>
</feature>
<protein>
    <submittedName>
        <fullName evidence="2">PepSY-associated TM helix domain-containing protein</fullName>
    </submittedName>
</protein>
<keyword evidence="1" id="KW-0812">Transmembrane</keyword>
<evidence type="ECO:0000256" key="1">
    <source>
        <dbReference type="SAM" id="Phobius"/>
    </source>
</evidence>
<dbReference type="PANTHER" id="PTHR40115">
    <property type="entry name" value="INNER MEMBRANE PROTEIN WITH PEPSY TM HELIX"/>
    <property type="match status" value="1"/>
</dbReference>
<accession>A0A956NBW8</accession>
<dbReference type="Pfam" id="PF16357">
    <property type="entry name" value="PepSY_TM_like_2"/>
    <property type="match status" value="1"/>
</dbReference>
<sequence length="183" mass="20352">MKTFRAVCRWIHREFGYFTVGLTLVYAISGLAVNHAHHWNANYKRTETVQQIEPPGTGPTPEVTQLVLERLALDEPVKNTWRESPEKLQVFLEGASIDVDLVTGRAVREGMTPRPWFYELNFMHLNTGKGPWTVIADAYAAVLILLAISGIFLVKGRKGLAGRGGILMALGILLPIVYVLLAI</sequence>
<dbReference type="Proteomes" id="UP000739538">
    <property type="component" value="Unassembled WGS sequence"/>
</dbReference>
<comment type="caution">
    <text evidence="2">The sequence shown here is derived from an EMBL/GenBank/DDBJ whole genome shotgun (WGS) entry which is preliminary data.</text>
</comment>
<dbReference type="PANTHER" id="PTHR40115:SF1">
    <property type="entry name" value="INNER MEMBRANE PROTEIN WITH PEPSY TM HELIX"/>
    <property type="match status" value="1"/>
</dbReference>
<keyword evidence="1" id="KW-1133">Transmembrane helix</keyword>
<evidence type="ECO:0000313" key="2">
    <source>
        <dbReference type="EMBL" id="MCA9755967.1"/>
    </source>
</evidence>
<dbReference type="AlphaFoldDB" id="A0A956NBW8"/>
<gene>
    <name evidence="2" type="ORF">KDA27_09210</name>
</gene>
<dbReference type="EMBL" id="JAGQHS010000037">
    <property type="protein sequence ID" value="MCA9755967.1"/>
    <property type="molecule type" value="Genomic_DNA"/>
</dbReference>
<feature type="transmembrane region" description="Helical" evidence="1">
    <location>
        <begin position="15"/>
        <end position="33"/>
    </location>
</feature>
<keyword evidence="1" id="KW-0472">Membrane</keyword>